<proteinExistence type="predicted"/>
<accession>A0A0F9CBY2</accession>
<evidence type="ECO:0000313" key="1">
    <source>
        <dbReference type="EMBL" id="KKK94221.1"/>
    </source>
</evidence>
<dbReference type="EMBL" id="LAZR01047437">
    <property type="protein sequence ID" value="KKK94221.1"/>
    <property type="molecule type" value="Genomic_DNA"/>
</dbReference>
<dbReference type="AlphaFoldDB" id="A0A0F9CBY2"/>
<name>A0A0F9CBY2_9ZZZZ</name>
<comment type="caution">
    <text evidence="1">The sequence shown here is derived from an EMBL/GenBank/DDBJ whole genome shotgun (WGS) entry which is preliminary data.</text>
</comment>
<sequence length="113" mass="13408">MIINKKTIMDIIEPVLFNEVELSDLKNLINDVGTNKIEPKQLRKAIIDNRVRIMERLIDSFFFQIKREVAQQEINNFTGTNHQIQSEVEEKDRLLEQIAERLQTIYTKAMKNY</sequence>
<gene>
    <name evidence="1" type="ORF">LCGC14_2685030</name>
</gene>
<organism evidence="1">
    <name type="scientific">marine sediment metagenome</name>
    <dbReference type="NCBI Taxonomy" id="412755"/>
    <lineage>
        <taxon>unclassified sequences</taxon>
        <taxon>metagenomes</taxon>
        <taxon>ecological metagenomes</taxon>
    </lineage>
</organism>
<protein>
    <submittedName>
        <fullName evidence="1">Uncharacterized protein</fullName>
    </submittedName>
</protein>
<reference evidence="1" key="1">
    <citation type="journal article" date="2015" name="Nature">
        <title>Complex archaea that bridge the gap between prokaryotes and eukaryotes.</title>
        <authorList>
            <person name="Spang A."/>
            <person name="Saw J.H."/>
            <person name="Jorgensen S.L."/>
            <person name="Zaremba-Niedzwiedzka K."/>
            <person name="Martijn J."/>
            <person name="Lind A.E."/>
            <person name="van Eijk R."/>
            <person name="Schleper C."/>
            <person name="Guy L."/>
            <person name="Ettema T.J."/>
        </authorList>
    </citation>
    <scope>NUCLEOTIDE SEQUENCE</scope>
</reference>